<evidence type="ECO:0000313" key="3">
    <source>
        <dbReference type="Proteomes" id="UP000422108"/>
    </source>
</evidence>
<dbReference type="Pfam" id="PF04965">
    <property type="entry name" value="GPW_gp25"/>
    <property type="match status" value="1"/>
</dbReference>
<dbReference type="PANTHER" id="PTHR38595:SF1">
    <property type="entry name" value="TYPE VI SECRETION SYSTEM COMPONENT TSSE1"/>
    <property type="match status" value="1"/>
</dbReference>
<evidence type="ECO:0000259" key="1">
    <source>
        <dbReference type="Pfam" id="PF04965"/>
    </source>
</evidence>
<reference evidence="2 3" key="1">
    <citation type="submission" date="2019-11" db="EMBL/GenBank/DDBJ databases">
        <title>Comparative genomics of hydrocarbon-degrading Desulfosarcina strains.</title>
        <authorList>
            <person name="Watanabe M."/>
            <person name="Kojima H."/>
            <person name="Fukui M."/>
        </authorList>
    </citation>
    <scope>NUCLEOTIDE SEQUENCE [LARGE SCALE GENOMIC DNA]</scope>
    <source>
        <strain evidence="3">oXyS1</strain>
    </source>
</reference>
<dbReference type="PANTHER" id="PTHR38595">
    <property type="entry name" value="CYTOPLASMIC PROTEIN-RELATED"/>
    <property type="match status" value="1"/>
</dbReference>
<dbReference type="EMBL" id="AP021879">
    <property type="protein sequence ID" value="BBO88772.1"/>
    <property type="molecule type" value="Genomic_DNA"/>
</dbReference>
<evidence type="ECO:0000313" key="2">
    <source>
        <dbReference type="EMBL" id="BBO88772.1"/>
    </source>
</evidence>
<protein>
    <submittedName>
        <fullName evidence="2">Type VI secretion protein</fullName>
    </submittedName>
</protein>
<dbReference type="AlphaFoldDB" id="A0A5K8A817"/>
<organism evidence="2 3">
    <name type="scientific">Desulfosarcina ovata subsp. ovata</name>
    <dbReference type="NCBI Taxonomy" id="2752305"/>
    <lineage>
        <taxon>Bacteria</taxon>
        <taxon>Pseudomonadati</taxon>
        <taxon>Thermodesulfobacteriota</taxon>
        <taxon>Desulfobacteria</taxon>
        <taxon>Desulfobacterales</taxon>
        <taxon>Desulfosarcinaceae</taxon>
        <taxon>Desulfosarcina</taxon>
    </lineage>
</organism>
<accession>A0A5K8A817</accession>
<dbReference type="Gene3D" id="3.10.450.40">
    <property type="match status" value="1"/>
</dbReference>
<dbReference type="SUPFAM" id="SSF160719">
    <property type="entry name" value="gpW/gp25-like"/>
    <property type="match status" value="1"/>
</dbReference>
<dbReference type="InterPro" id="IPR007048">
    <property type="entry name" value="IraD/Gp25-like"/>
</dbReference>
<proteinExistence type="predicted"/>
<keyword evidence="3" id="KW-1185">Reference proteome</keyword>
<dbReference type="NCBIfam" id="TIGR03357">
    <property type="entry name" value="VI_zyme"/>
    <property type="match status" value="1"/>
</dbReference>
<name>A0A5K8A817_9BACT</name>
<sequence>MDYGQAPLLDRLIDEDPANSRESAQQRLMDAREIKALVVRDLENLLNCRRSIASIPDELRELQNSVAVYGLKDFTALGADSHQVRQTILKDVEKAIARFEPRLKNVNVVIETGDHKERSLSFQISAMLVVDPIREPVAFDTYFDTTRKAFVISG</sequence>
<dbReference type="RefSeq" id="WP_155310041.1">
    <property type="nucleotide sequence ID" value="NZ_AP021879.1"/>
</dbReference>
<dbReference type="InterPro" id="IPR017737">
    <property type="entry name" value="TssE1-like"/>
</dbReference>
<gene>
    <name evidence="2" type="ORF">DSCOOX_19520</name>
</gene>
<feature type="domain" description="IraD/Gp25-like" evidence="1">
    <location>
        <begin position="34"/>
        <end position="132"/>
    </location>
</feature>
<dbReference type="Proteomes" id="UP000422108">
    <property type="component" value="Chromosome"/>
</dbReference>
<dbReference type="InterPro" id="IPR053176">
    <property type="entry name" value="T6SS_TssE1-like"/>
</dbReference>